<keyword evidence="4" id="KW-0378">Hydrolase</keyword>
<dbReference type="InterPro" id="IPR013320">
    <property type="entry name" value="ConA-like_dom_sf"/>
</dbReference>
<keyword evidence="5" id="KW-1185">Reference proteome</keyword>
<reference evidence="4 5" key="1">
    <citation type="submission" date="2022-06" db="EMBL/GenBank/DDBJ databases">
        <title>Paraconexibacter antarcticus.</title>
        <authorList>
            <person name="Kim C.S."/>
        </authorList>
    </citation>
    <scope>NUCLEOTIDE SEQUENCE [LARGE SCALE GENOMIC DNA]</scope>
    <source>
        <strain evidence="4 5">02-257</strain>
    </source>
</reference>
<name>A0ABY5DN73_9ACTN</name>
<dbReference type="Proteomes" id="UP001056035">
    <property type="component" value="Chromosome"/>
</dbReference>
<dbReference type="PANTHER" id="PTHR10963:SF55">
    <property type="entry name" value="GLYCOSIDE HYDROLASE FAMILY 16 PROTEIN"/>
    <property type="match status" value="1"/>
</dbReference>
<dbReference type="InterPro" id="IPR006311">
    <property type="entry name" value="TAT_signal"/>
</dbReference>
<proteinExistence type="inferred from homology"/>
<comment type="similarity">
    <text evidence="1">Belongs to the glycosyl hydrolase 16 family.</text>
</comment>
<evidence type="ECO:0000313" key="5">
    <source>
        <dbReference type="Proteomes" id="UP001056035"/>
    </source>
</evidence>
<dbReference type="EMBL" id="CP098502">
    <property type="protein sequence ID" value="UTI62281.1"/>
    <property type="molecule type" value="Genomic_DNA"/>
</dbReference>
<dbReference type="GO" id="GO:0016787">
    <property type="term" value="F:hydrolase activity"/>
    <property type="evidence" value="ECO:0007669"/>
    <property type="project" value="UniProtKB-KW"/>
</dbReference>
<dbReference type="Pfam" id="PF00722">
    <property type="entry name" value="Glyco_hydro_16"/>
    <property type="match status" value="1"/>
</dbReference>
<evidence type="ECO:0000256" key="2">
    <source>
        <dbReference type="SAM" id="SignalP"/>
    </source>
</evidence>
<dbReference type="PANTHER" id="PTHR10963">
    <property type="entry name" value="GLYCOSYL HYDROLASE-RELATED"/>
    <property type="match status" value="1"/>
</dbReference>
<feature type="domain" description="GH16" evidence="3">
    <location>
        <begin position="18"/>
        <end position="300"/>
    </location>
</feature>
<organism evidence="4 5">
    <name type="scientific">Paraconexibacter antarcticus</name>
    <dbReference type="NCBI Taxonomy" id="2949664"/>
    <lineage>
        <taxon>Bacteria</taxon>
        <taxon>Bacillati</taxon>
        <taxon>Actinomycetota</taxon>
        <taxon>Thermoleophilia</taxon>
        <taxon>Solirubrobacterales</taxon>
        <taxon>Paraconexibacteraceae</taxon>
        <taxon>Paraconexibacter</taxon>
    </lineage>
</organism>
<feature type="signal peptide" evidence="2">
    <location>
        <begin position="1"/>
        <end position="29"/>
    </location>
</feature>
<dbReference type="CDD" id="cd08023">
    <property type="entry name" value="GH16_laminarinase_like"/>
    <property type="match status" value="1"/>
</dbReference>
<evidence type="ECO:0000256" key="1">
    <source>
        <dbReference type="ARBA" id="ARBA00006865"/>
    </source>
</evidence>
<dbReference type="SUPFAM" id="SSF49899">
    <property type="entry name" value="Concanavalin A-like lectins/glucanases"/>
    <property type="match status" value="1"/>
</dbReference>
<dbReference type="InterPro" id="IPR000757">
    <property type="entry name" value="Beta-glucanase-like"/>
</dbReference>
<evidence type="ECO:0000259" key="3">
    <source>
        <dbReference type="PROSITE" id="PS51762"/>
    </source>
</evidence>
<dbReference type="PROSITE" id="PS51318">
    <property type="entry name" value="TAT"/>
    <property type="match status" value="1"/>
</dbReference>
<dbReference type="InterPro" id="IPR050546">
    <property type="entry name" value="Glycosyl_Hydrlase_16"/>
</dbReference>
<dbReference type="Gene3D" id="2.60.120.200">
    <property type="match status" value="1"/>
</dbReference>
<feature type="chain" id="PRO_5046329259" evidence="2">
    <location>
        <begin position="30"/>
        <end position="300"/>
    </location>
</feature>
<dbReference type="RefSeq" id="WP_254569019.1">
    <property type="nucleotide sequence ID" value="NZ_CP098502.1"/>
</dbReference>
<protein>
    <submittedName>
        <fullName evidence="4">Glycoside hydrolase family 16 protein</fullName>
    </submittedName>
</protein>
<sequence length="300" mass="31923">MNFSLRRSALCLLLAAGVATAGAPSSAQAAGKPTKPSAPTCGTTIYKSSGSAWTCTFDDEFGGTSLDGSKWIAQETANSGYTSGLTACFVNSPNNISVANGTLNLTARKEAAPLTCTDPAGDFTTQYTSGMVSTYGRFGQAYGRFEVRAKLPAATVAGLQESFWLWPVNPYKYGAWPGSGEIDIAEVYSQYADRAIPYIHYNAGAFDPNVTNTSCFISDVAAFHSYAVEWTTSTLKIVYDGTTCLVDTWNPAAPLISPQPFDQPFIIALTQALGIGNNAFDPATTPLPATTQVDYVRVWK</sequence>
<gene>
    <name evidence="4" type="ORF">NBH00_12995</name>
</gene>
<dbReference type="PROSITE" id="PS51762">
    <property type="entry name" value="GH16_2"/>
    <property type="match status" value="1"/>
</dbReference>
<evidence type="ECO:0000313" key="4">
    <source>
        <dbReference type="EMBL" id="UTI62281.1"/>
    </source>
</evidence>
<keyword evidence="2" id="KW-0732">Signal</keyword>
<accession>A0ABY5DN73</accession>